<dbReference type="CDD" id="cd20070">
    <property type="entry name" value="5TM_YidC_Alb3"/>
    <property type="match status" value="1"/>
</dbReference>
<dbReference type="Pfam" id="PF14849">
    <property type="entry name" value="YidC_periplas"/>
    <property type="match status" value="1"/>
</dbReference>
<dbReference type="InterPro" id="IPR028053">
    <property type="entry name" value="Membr_insert_YidC_N"/>
</dbReference>
<evidence type="ECO:0000256" key="13">
    <source>
        <dbReference type="HAMAP-Rule" id="MF_01810"/>
    </source>
</evidence>
<evidence type="ECO:0000256" key="6">
    <source>
        <dbReference type="ARBA" id="ARBA00022692"/>
    </source>
</evidence>
<protein>
    <recommendedName>
        <fullName evidence="3 13">Membrane protein insertase YidC</fullName>
    </recommendedName>
    <alternativeName>
        <fullName evidence="12 13">Foldase YidC</fullName>
    </alternativeName>
    <alternativeName>
        <fullName evidence="11 13">Membrane integrase YidC</fullName>
    </alternativeName>
    <alternativeName>
        <fullName evidence="13">Membrane protein YidC</fullName>
    </alternativeName>
</protein>
<evidence type="ECO:0000256" key="11">
    <source>
        <dbReference type="ARBA" id="ARBA00033245"/>
    </source>
</evidence>
<dbReference type="GO" id="GO:0015031">
    <property type="term" value="P:protein transport"/>
    <property type="evidence" value="ECO:0007669"/>
    <property type="project" value="UniProtKB-KW"/>
</dbReference>
<keyword evidence="6 13" id="KW-0812">Transmembrane</keyword>
<keyword evidence="8 13" id="KW-1133">Transmembrane helix</keyword>
<keyword evidence="5 13" id="KW-1003">Cell membrane</keyword>
<organism evidence="16">
    <name type="scientific">Candidatus Nitrotoga fabula</name>
    <dbReference type="NCBI Taxonomy" id="2182327"/>
    <lineage>
        <taxon>Bacteria</taxon>
        <taxon>Pseudomonadati</taxon>
        <taxon>Pseudomonadota</taxon>
        <taxon>Betaproteobacteria</taxon>
        <taxon>Nitrosomonadales</taxon>
        <taxon>Gallionellaceae</taxon>
        <taxon>Candidatus Nitrotoga</taxon>
    </lineage>
</organism>
<dbReference type="InterPro" id="IPR047196">
    <property type="entry name" value="YidC_ALB_C"/>
</dbReference>
<keyword evidence="9 13" id="KW-0472">Membrane</keyword>
<evidence type="ECO:0000256" key="12">
    <source>
        <dbReference type="ARBA" id="ARBA00033342"/>
    </source>
</evidence>
<dbReference type="AlphaFoldDB" id="A0A2X0SAV1"/>
<comment type="subcellular location">
    <subcellularLocation>
        <location evidence="1">Cell inner membrane</location>
        <topology evidence="1">Multi-pass membrane protein</topology>
    </subcellularLocation>
    <subcellularLocation>
        <location evidence="13">Cell membrane</location>
        <topology evidence="13">Multi-pass membrane protein</topology>
    </subcellularLocation>
</comment>
<keyword evidence="4 13" id="KW-0813">Transport</keyword>
<evidence type="ECO:0000256" key="8">
    <source>
        <dbReference type="ARBA" id="ARBA00022989"/>
    </source>
</evidence>
<dbReference type="EMBL" id="LS423452">
    <property type="protein sequence ID" value="SPS04571.1"/>
    <property type="molecule type" value="Genomic_DNA"/>
</dbReference>
<evidence type="ECO:0000313" key="16">
    <source>
        <dbReference type="EMBL" id="SPS04571.1"/>
    </source>
</evidence>
<dbReference type="NCBIfam" id="TIGR03593">
    <property type="entry name" value="yidC_nterm"/>
    <property type="match status" value="1"/>
</dbReference>
<evidence type="ECO:0000256" key="10">
    <source>
        <dbReference type="ARBA" id="ARBA00023186"/>
    </source>
</evidence>
<dbReference type="GO" id="GO:0032977">
    <property type="term" value="F:membrane insertase activity"/>
    <property type="evidence" value="ECO:0007669"/>
    <property type="project" value="InterPro"/>
</dbReference>
<dbReference type="NCBIfam" id="NF002352">
    <property type="entry name" value="PRK01318.1-3"/>
    <property type="match status" value="1"/>
</dbReference>
<name>A0A2X0SAV1_9PROT</name>
<evidence type="ECO:0000256" key="3">
    <source>
        <dbReference type="ARBA" id="ARBA00015325"/>
    </source>
</evidence>
<dbReference type="Pfam" id="PF02096">
    <property type="entry name" value="60KD_IMP"/>
    <property type="match status" value="1"/>
</dbReference>
<comment type="similarity">
    <text evidence="2 13">Belongs to the OXA1/ALB3/YidC family. Type 1 subfamily.</text>
</comment>
<feature type="domain" description="Membrane insertase YidC N-terminal" evidence="15">
    <location>
        <begin position="75"/>
        <end position="347"/>
    </location>
</feature>
<sequence>MDSQKVFRSLLFLTFTISVVLLWDSWQRAQQPVVPVPSTAVSGTDVPQVSTPAVPAGPGATAVTVQPDIQSGRVVTVRTDYLIAEINTAGGDLRRLEFLQQRDSKDRNKPFVLLQEHGSHTYIAQTGLLGAGLPNHQTEFAAQAEEYQLAEGKDTVEVRLQATSATGANVSKIYVFHRGSYLIDVGYEIENTGTSPISSSAYFQIVRDKSTPEGSSMFLPTYTGTAIYTEQDKFQKVDFADIEKGKAKYTQTADNGWAGMLQHYFVSAWLPQEKVQREFYTRHLKNDQFSVGLVLPVAAIAAGQTGKISVPFYAGPAQTSLDAIAPGLGLTVDYGWLTIISTPLFWLLSNLHGWVSNWGVAIILLTVLIKLLFFPLSAASYRSMAKMRVVAPKLERIKQQFGDDRERLHKAMMELYKTEKINPLGGCLPMIVQVPVFIALYWAILASVELRYAPFFGWIEDLSVPDPYYVLPLIMGATMILQSKLNPVPPDPLQAKLMKTLPIIFSVVFFFFPAGLVLYSIVNNILSIVQQWYITRRLETNAKGVAKT</sequence>
<feature type="transmembrane region" description="Helical" evidence="13">
    <location>
        <begin position="358"/>
        <end position="378"/>
    </location>
</feature>
<dbReference type="PANTHER" id="PTHR12428">
    <property type="entry name" value="OXA1"/>
    <property type="match status" value="1"/>
</dbReference>
<feature type="transmembrane region" description="Helical" evidence="13">
    <location>
        <begin position="427"/>
        <end position="448"/>
    </location>
</feature>
<evidence type="ECO:0000259" key="14">
    <source>
        <dbReference type="Pfam" id="PF02096"/>
    </source>
</evidence>
<dbReference type="InterPro" id="IPR001708">
    <property type="entry name" value="YidC/ALB3/OXA1/COX18"/>
</dbReference>
<dbReference type="PANTHER" id="PTHR12428:SF65">
    <property type="entry name" value="CYTOCHROME C OXIDASE ASSEMBLY PROTEIN COX18, MITOCHONDRIAL"/>
    <property type="match status" value="1"/>
</dbReference>
<evidence type="ECO:0000256" key="9">
    <source>
        <dbReference type="ARBA" id="ARBA00023136"/>
    </source>
</evidence>
<keyword evidence="10 13" id="KW-0143">Chaperone</keyword>
<dbReference type="GO" id="GO:0005886">
    <property type="term" value="C:plasma membrane"/>
    <property type="evidence" value="ECO:0007669"/>
    <property type="project" value="UniProtKB-SubCell"/>
</dbReference>
<reference evidence="16" key="1">
    <citation type="submission" date="2018-05" db="EMBL/GenBank/DDBJ databases">
        <authorList>
            <person name="Lanie J.A."/>
            <person name="Ng W.-L."/>
            <person name="Kazmierczak K.M."/>
            <person name="Andrzejewski T.M."/>
            <person name="Davidsen T.M."/>
            <person name="Wayne K.J."/>
            <person name="Tettelin H."/>
            <person name="Glass J.I."/>
            <person name="Rusch D."/>
            <person name="Podicherti R."/>
            <person name="Tsui H.-C.T."/>
            <person name="Winkler M.E."/>
        </authorList>
    </citation>
    <scope>NUCLEOTIDE SEQUENCE</scope>
    <source>
        <strain evidence="16">KNB</strain>
    </source>
</reference>
<dbReference type="PRINTS" id="PR00701">
    <property type="entry name" value="60KDINNERMP"/>
</dbReference>
<keyword evidence="7 13" id="KW-0653">Protein transport</keyword>
<evidence type="ECO:0000256" key="2">
    <source>
        <dbReference type="ARBA" id="ARBA00010527"/>
    </source>
</evidence>
<dbReference type="CDD" id="cd19961">
    <property type="entry name" value="EcYidC-like_peri"/>
    <property type="match status" value="1"/>
</dbReference>
<dbReference type="InterPro" id="IPR019998">
    <property type="entry name" value="Membr_insert_YidC"/>
</dbReference>
<dbReference type="PRINTS" id="PR01900">
    <property type="entry name" value="YIDCPROTEIN"/>
</dbReference>
<feature type="domain" description="Membrane insertase YidC/Oxa/ALB C-terminal" evidence="14">
    <location>
        <begin position="358"/>
        <end position="536"/>
    </location>
</feature>
<proteinExistence type="inferred from homology"/>
<evidence type="ECO:0000259" key="15">
    <source>
        <dbReference type="Pfam" id="PF14849"/>
    </source>
</evidence>
<dbReference type="Gene3D" id="2.70.98.90">
    <property type="match status" value="1"/>
</dbReference>
<evidence type="ECO:0000256" key="1">
    <source>
        <dbReference type="ARBA" id="ARBA00004429"/>
    </source>
</evidence>
<comment type="caution">
    <text evidence="13">Lacks conserved residue(s) required for the propagation of feature annotation.</text>
</comment>
<dbReference type="NCBIfam" id="NF002353">
    <property type="entry name" value="PRK01318.1-4"/>
    <property type="match status" value="1"/>
</dbReference>
<evidence type="ECO:0000256" key="7">
    <source>
        <dbReference type="ARBA" id="ARBA00022927"/>
    </source>
</evidence>
<dbReference type="InterPro" id="IPR038221">
    <property type="entry name" value="YidC_periplasmic_sf"/>
</dbReference>
<evidence type="ECO:0000256" key="5">
    <source>
        <dbReference type="ARBA" id="ARBA00022475"/>
    </source>
</evidence>
<feature type="transmembrane region" description="Helical" evidence="13">
    <location>
        <begin position="500"/>
        <end position="522"/>
    </location>
</feature>
<dbReference type="InterPro" id="IPR028055">
    <property type="entry name" value="YidC/Oxa/ALB_C"/>
</dbReference>
<accession>A0A2X0SAV1</accession>
<gene>
    <name evidence="13 16" type="primary">yidC</name>
    <name evidence="16" type="ORF">NITFAB_0160</name>
</gene>
<comment type="subunit">
    <text evidence="13">Interacts with the Sec translocase complex via SecD. Specifically interacts with transmembrane segments of nascent integral membrane proteins during membrane integration.</text>
</comment>
<evidence type="ECO:0000256" key="4">
    <source>
        <dbReference type="ARBA" id="ARBA00022448"/>
    </source>
</evidence>
<comment type="function">
    <text evidence="13">Required for the insertion and/or proper folding and/or complex formation of integral membrane proteins into the membrane. Involved in integration of membrane proteins that insert both dependently and independently of the Sec translocase complex, as well as at least some lipoproteins. Aids folding of multispanning membrane proteins.</text>
</comment>
<dbReference type="HAMAP" id="MF_01810">
    <property type="entry name" value="YidC_type1"/>
    <property type="match status" value="1"/>
</dbReference>
<dbReference type="NCBIfam" id="TIGR03592">
    <property type="entry name" value="yidC_oxa1_cterm"/>
    <property type="match status" value="1"/>
</dbReference>
<dbReference type="GO" id="GO:0051205">
    <property type="term" value="P:protein insertion into membrane"/>
    <property type="evidence" value="ECO:0007669"/>
    <property type="project" value="TreeGrafter"/>
</dbReference>